<keyword evidence="3" id="KW-1185">Reference proteome</keyword>
<evidence type="ECO:0000256" key="1">
    <source>
        <dbReference type="SAM" id="MobiDB-lite"/>
    </source>
</evidence>
<evidence type="ECO:0000313" key="2">
    <source>
        <dbReference type="EMBL" id="OCH90531.1"/>
    </source>
</evidence>
<organism evidence="2 3">
    <name type="scientific">Obba rivulosa</name>
    <dbReference type="NCBI Taxonomy" id="1052685"/>
    <lineage>
        <taxon>Eukaryota</taxon>
        <taxon>Fungi</taxon>
        <taxon>Dikarya</taxon>
        <taxon>Basidiomycota</taxon>
        <taxon>Agaricomycotina</taxon>
        <taxon>Agaricomycetes</taxon>
        <taxon>Polyporales</taxon>
        <taxon>Gelatoporiaceae</taxon>
        <taxon>Obba</taxon>
    </lineage>
</organism>
<dbReference type="EMBL" id="KV722402">
    <property type="protein sequence ID" value="OCH90531.1"/>
    <property type="molecule type" value="Genomic_DNA"/>
</dbReference>
<gene>
    <name evidence="2" type="ORF">OBBRIDRAFT_592790</name>
</gene>
<sequence>MTSVGVAASRRIAHLTRTQSAPLTLVNSAVLHVQTCTRFSGGSTQYAGERWSSTAAAQSRSRQLESLWSQQEMSDVTLLTKSRAVLDERHEEDEAVQSASVQKGGKKKDKQTGKKSRAALYGNRPEGYLTLRRTLGAPQLCWRAKPVHPTDPIRSLIMTALEFRRAADDFVALVDDASLRFPHPSNAPFLIKLIHENRPSNHLRVLLRWRGMHMLADTLAETRPLYALHAMTLTRYGQGVEQPKHWVRVATHFVTYDHWALLPDLVELQLRCTGRSLHFALNKLLEHCLRQGSREDPDEVMKLFRMAGVAPNAATHKLLRKHEALDPDIPSSGFIPRLLDAAAPPPSKKLHGRLAAEIAKRVGLTPTTTAVFVSTIHDPPSPPRAAHAAELIPLLQSTSRGRDIYELLKNPKGAARLAGRLINVDLPLHALHVLNISYHLMESPQPGIFDRAVKVLVECRCWEWYMQDQATVDMLNWLLQSYIERKIAKSPEDMLGMYRRAGLRPDNTTNALLEQLAAISRENSDSETAQ</sequence>
<accession>A0A8E2ATX2</accession>
<evidence type="ECO:0000313" key="3">
    <source>
        <dbReference type="Proteomes" id="UP000250043"/>
    </source>
</evidence>
<proteinExistence type="predicted"/>
<dbReference type="Proteomes" id="UP000250043">
    <property type="component" value="Unassembled WGS sequence"/>
</dbReference>
<protein>
    <submittedName>
        <fullName evidence="2">Uncharacterized protein</fullName>
    </submittedName>
</protein>
<feature type="compositionally biased region" description="Basic residues" evidence="1">
    <location>
        <begin position="104"/>
        <end position="117"/>
    </location>
</feature>
<feature type="region of interest" description="Disordered" evidence="1">
    <location>
        <begin position="89"/>
        <end position="119"/>
    </location>
</feature>
<reference evidence="2 3" key="1">
    <citation type="submission" date="2016-07" db="EMBL/GenBank/DDBJ databases">
        <title>Draft genome of the white-rot fungus Obba rivulosa 3A-2.</title>
        <authorList>
            <consortium name="DOE Joint Genome Institute"/>
            <person name="Miettinen O."/>
            <person name="Riley R."/>
            <person name="Acob R."/>
            <person name="Barry K."/>
            <person name="Cullen D."/>
            <person name="De Vries R."/>
            <person name="Hainaut M."/>
            <person name="Hatakka A."/>
            <person name="Henrissat B."/>
            <person name="Hilden K."/>
            <person name="Kuo R."/>
            <person name="Labutti K."/>
            <person name="Lipzen A."/>
            <person name="Makela M.R."/>
            <person name="Sandor L."/>
            <person name="Spatafora J.W."/>
            <person name="Grigoriev I.V."/>
            <person name="Hibbett D.S."/>
        </authorList>
    </citation>
    <scope>NUCLEOTIDE SEQUENCE [LARGE SCALE GENOMIC DNA]</scope>
    <source>
        <strain evidence="2 3">3A-2</strain>
    </source>
</reference>
<dbReference type="AlphaFoldDB" id="A0A8E2ATX2"/>
<name>A0A8E2ATX2_9APHY</name>